<dbReference type="Proteomes" id="UP001629536">
    <property type="component" value="Unassembled WGS sequence"/>
</dbReference>
<protein>
    <recommendedName>
        <fullName evidence="2 5">Methionyl-tRNA formyltransferase</fullName>
        <ecNumber evidence="2 5">2.1.2.9</ecNumber>
    </recommendedName>
</protein>
<dbReference type="Pfam" id="PF02911">
    <property type="entry name" value="Formyl_trans_C"/>
    <property type="match status" value="1"/>
</dbReference>
<evidence type="ECO:0000259" key="7">
    <source>
        <dbReference type="Pfam" id="PF02911"/>
    </source>
</evidence>
<comment type="similarity">
    <text evidence="1 5">Belongs to the Fmt family.</text>
</comment>
<sequence>MKKIIFMGTPEFSVNPLISLNNSDEINIELVITGEDKKRSRNKFESTPVKKKALELGLKVYTPLNVNSEESLSIIDEINPDFIVVIAYGQLIKKHLLEKYKNRIINIHSSLLPKYRGAAPMQWAILNKDKKTGVCSMLIEKTMDTGDVLDCDTVNIDEDTDISTLHDELSLRSGSLIVNTILNYDDKFVHRIEQDDDLASYSQKISKEMGHISFMENASDIKAKIMAFSVWPSTYVIYKDEKVKIHKIHIIDKYTNTEEGKIFEVSESGIFVNCKDKCIVIDEIQFPGKKRMDLRSFLLGNSIEIGESFN</sequence>
<dbReference type="Pfam" id="PF00551">
    <property type="entry name" value="Formyl_trans_N"/>
    <property type="match status" value="1"/>
</dbReference>
<comment type="function">
    <text evidence="5">Attaches a formyl group to the free amino group of methionyl-tRNA(fMet). The formyl group appears to play a dual role in the initiator identity of N-formylmethionyl-tRNA by promoting its recognition by IF2 and preventing the misappropriation of this tRNA by the elongation apparatus.</text>
</comment>
<dbReference type="InterPro" id="IPR036477">
    <property type="entry name" value="Formyl_transf_N_sf"/>
</dbReference>
<evidence type="ECO:0000259" key="6">
    <source>
        <dbReference type="Pfam" id="PF00551"/>
    </source>
</evidence>
<feature type="binding site" evidence="5">
    <location>
        <begin position="110"/>
        <end position="113"/>
    </location>
    <ligand>
        <name>(6S)-5,6,7,8-tetrahydrofolate</name>
        <dbReference type="ChEBI" id="CHEBI:57453"/>
    </ligand>
</feature>
<dbReference type="EC" id="2.1.2.9" evidence="2 5"/>
<dbReference type="InterPro" id="IPR041711">
    <property type="entry name" value="Met-tRNA-FMT_N"/>
</dbReference>
<dbReference type="CDD" id="cd08646">
    <property type="entry name" value="FMT_core_Met-tRNA-FMT_N"/>
    <property type="match status" value="1"/>
</dbReference>
<evidence type="ECO:0000256" key="4">
    <source>
        <dbReference type="ARBA" id="ARBA00022917"/>
    </source>
</evidence>
<comment type="catalytic activity">
    <reaction evidence="5">
        <text>L-methionyl-tRNA(fMet) + (6R)-10-formyltetrahydrofolate = N-formyl-L-methionyl-tRNA(fMet) + (6S)-5,6,7,8-tetrahydrofolate + H(+)</text>
        <dbReference type="Rhea" id="RHEA:24380"/>
        <dbReference type="Rhea" id="RHEA-COMP:9952"/>
        <dbReference type="Rhea" id="RHEA-COMP:9953"/>
        <dbReference type="ChEBI" id="CHEBI:15378"/>
        <dbReference type="ChEBI" id="CHEBI:57453"/>
        <dbReference type="ChEBI" id="CHEBI:78530"/>
        <dbReference type="ChEBI" id="CHEBI:78844"/>
        <dbReference type="ChEBI" id="CHEBI:195366"/>
        <dbReference type="EC" id="2.1.2.9"/>
    </reaction>
</comment>
<dbReference type="InterPro" id="IPR044135">
    <property type="entry name" value="Met-tRNA-FMT_C"/>
</dbReference>
<dbReference type="GO" id="GO:0004479">
    <property type="term" value="F:methionyl-tRNA formyltransferase activity"/>
    <property type="evidence" value="ECO:0007669"/>
    <property type="project" value="UniProtKB-EC"/>
</dbReference>
<evidence type="ECO:0000256" key="2">
    <source>
        <dbReference type="ARBA" id="ARBA00012261"/>
    </source>
</evidence>
<dbReference type="CDD" id="cd08704">
    <property type="entry name" value="Met_tRNA_FMT_C"/>
    <property type="match status" value="1"/>
</dbReference>
<proteinExistence type="inferred from homology"/>
<dbReference type="NCBIfam" id="TIGR00460">
    <property type="entry name" value="fmt"/>
    <property type="match status" value="1"/>
</dbReference>
<dbReference type="HAMAP" id="MF_00182">
    <property type="entry name" value="Formyl_trans"/>
    <property type="match status" value="1"/>
</dbReference>
<evidence type="ECO:0000256" key="3">
    <source>
        <dbReference type="ARBA" id="ARBA00022679"/>
    </source>
</evidence>
<dbReference type="InterPro" id="IPR011034">
    <property type="entry name" value="Formyl_transferase-like_C_sf"/>
</dbReference>
<comment type="caution">
    <text evidence="8">The sequence shown here is derived from an EMBL/GenBank/DDBJ whole genome shotgun (WGS) entry which is preliminary data.</text>
</comment>
<dbReference type="InterPro" id="IPR005794">
    <property type="entry name" value="Fmt"/>
</dbReference>
<dbReference type="InterPro" id="IPR002376">
    <property type="entry name" value="Formyl_transf_N"/>
</dbReference>
<dbReference type="PANTHER" id="PTHR11138">
    <property type="entry name" value="METHIONYL-TRNA FORMYLTRANSFERASE"/>
    <property type="match status" value="1"/>
</dbReference>
<dbReference type="SUPFAM" id="SSF50486">
    <property type="entry name" value="FMT C-terminal domain-like"/>
    <property type="match status" value="1"/>
</dbReference>
<dbReference type="RefSeq" id="WP_408126420.1">
    <property type="nucleotide sequence ID" value="NZ_JBFNFH010000005.1"/>
</dbReference>
<evidence type="ECO:0000256" key="5">
    <source>
        <dbReference type="HAMAP-Rule" id="MF_00182"/>
    </source>
</evidence>
<name>A0ABW9F610_9FIRM</name>
<feature type="domain" description="Formyl transferase C-terminal" evidence="7">
    <location>
        <begin position="204"/>
        <end position="301"/>
    </location>
</feature>
<accession>A0ABW9F610</accession>
<keyword evidence="4 5" id="KW-0648">Protein biosynthesis</keyword>
<keyword evidence="3 5" id="KW-0808">Transferase</keyword>
<gene>
    <name evidence="5 8" type="primary">fmt</name>
    <name evidence="8" type="ORF">ABGF40_03430</name>
</gene>
<dbReference type="EMBL" id="JBFNFH010000005">
    <property type="protein sequence ID" value="MFM1524717.1"/>
    <property type="molecule type" value="Genomic_DNA"/>
</dbReference>
<dbReference type="Gene3D" id="3.40.50.12230">
    <property type="match status" value="1"/>
</dbReference>
<feature type="domain" description="Formyl transferase N-terminal" evidence="6">
    <location>
        <begin position="3"/>
        <end position="178"/>
    </location>
</feature>
<organism evidence="8 9">
    <name type="scientific">Helcococcus bovis</name>
    <dbReference type="NCBI Taxonomy" id="3153252"/>
    <lineage>
        <taxon>Bacteria</taxon>
        <taxon>Bacillati</taxon>
        <taxon>Bacillota</taxon>
        <taxon>Tissierellia</taxon>
        <taxon>Tissierellales</taxon>
        <taxon>Peptoniphilaceae</taxon>
        <taxon>Helcococcus</taxon>
    </lineage>
</organism>
<dbReference type="PANTHER" id="PTHR11138:SF5">
    <property type="entry name" value="METHIONYL-TRNA FORMYLTRANSFERASE, MITOCHONDRIAL"/>
    <property type="match status" value="1"/>
</dbReference>
<dbReference type="InterPro" id="IPR005793">
    <property type="entry name" value="Formyl_trans_C"/>
</dbReference>
<evidence type="ECO:0000313" key="8">
    <source>
        <dbReference type="EMBL" id="MFM1524717.1"/>
    </source>
</evidence>
<dbReference type="SUPFAM" id="SSF53328">
    <property type="entry name" value="Formyltransferase"/>
    <property type="match status" value="1"/>
</dbReference>
<keyword evidence="9" id="KW-1185">Reference proteome</keyword>
<evidence type="ECO:0000313" key="9">
    <source>
        <dbReference type="Proteomes" id="UP001629536"/>
    </source>
</evidence>
<reference evidence="8 9" key="1">
    <citation type="journal article" date="2024" name="Front. Microbiol.">
        <title>Pangenomic and biochemical analyses of Helcococcus ovis reveal widespread tetracycline resistance and a novel bacterial species, Helcococcus bovis.</title>
        <authorList>
            <person name="Cunha F."/>
            <person name="Zhai Y."/>
            <person name="Casaro S."/>
            <person name="Jones K.L."/>
            <person name="Hernandez M."/>
            <person name="Bisinotto R.S."/>
            <person name="Kariyawasam S."/>
            <person name="Brown M.B."/>
            <person name="Phillips A."/>
            <person name="Jeong K.C."/>
            <person name="Galvao K.N."/>
        </authorList>
    </citation>
    <scope>NUCLEOTIDE SEQUENCE [LARGE SCALE GENOMIC DNA]</scope>
    <source>
        <strain evidence="8 9">KG197</strain>
    </source>
</reference>
<evidence type="ECO:0000256" key="1">
    <source>
        <dbReference type="ARBA" id="ARBA00010699"/>
    </source>
</evidence>